<keyword evidence="2" id="KW-0949">S-adenosyl-L-methionine</keyword>
<sequence>MTCTTPLYTGGQTAFIRDPDMYEEIIPGLGICSDSCEGLVAGEIMDIYSTIADFDREETYPNPSNHLNTVFRRLDQLIALDVNDVTTEAILSNSGINSAFDVITRFRSSYTAELEIEQANAILNSSDPWQSLKDFDYFSNYIQLARTEFHGAGLKAGDTVLFLGSGPLPLSLIVLCREYGLRGIGIEQEKERVELSRKVIGRLGLSKEIEITNGNQFTLPLKEPVDLIMVAAQAEPKSAIFSYLAEVLPAGTMISYRIYEKGMRRLLDTFSRYELPENLREYRRIRPTPPANNTSVFLSVGCA</sequence>
<evidence type="ECO:0000256" key="2">
    <source>
        <dbReference type="ARBA" id="ARBA00022691"/>
    </source>
</evidence>
<gene>
    <name evidence="3" type="ORF">MFHEKKGA_00032</name>
</gene>
<dbReference type="PANTHER" id="PTHR32266:SF12">
    <property type="entry name" value="NICOTIANAMINE SYNTHASE 3"/>
    <property type="match status" value="1"/>
</dbReference>
<dbReference type="PROSITE" id="PS51142">
    <property type="entry name" value="NAS"/>
    <property type="match status" value="1"/>
</dbReference>
<dbReference type="Pfam" id="PF03059">
    <property type="entry name" value="NAS"/>
    <property type="match status" value="1"/>
</dbReference>
<keyword evidence="1" id="KW-0808">Transferase</keyword>
<dbReference type="PANTHER" id="PTHR32266">
    <property type="entry name" value="NICOTIANAMINE SYNTHASE 3"/>
    <property type="match status" value="1"/>
</dbReference>
<organism evidence="3">
    <name type="scientific">Candidatus Methanogaster sp. ANME-2c ERB4</name>
    <dbReference type="NCBI Taxonomy" id="2759911"/>
    <lineage>
        <taxon>Archaea</taxon>
        <taxon>Methanobacteriati</taxon>
        <taxon>Methanobacteriota</taxon>
        <taxon>Stenosarchaea group</taxon>
        <taxon>Methanomicrobia</taxon>
        <taxon>Methanosarcinales</taxon>
        <taxon>ANME-2 cluster</taxon>
        <taxon>Candidatus Methanogasteraceae</taxon>
        <taxon>Candidatus Methanogaster</taxon>
    </lineage>
</organism>
<dbReference type="SUPFAM" id="SSF53335">
    <property type="entry name" value="S-adenosyl-L-methionine-dependent methyltransferases"/>
    <property type="match status" value="1"/>
</dbReference>
<protein>
    <recommendedName>
        <fullName evidence="4">Methyltransferase</fullName>
    </recommendedName>
</protein>
<evidence type="ECO:0008006" key="4">
    <source>
        <dbReference type="Google" id="ProtNLM"/>
    </source>
</evidence>
<dbReference type="GO" id="GO:0030410">
    <property type="term" value="F:nicotianamine synthase activity"/>
    <property type="evidence" value="ECO:0007669"/>
    <property type="project" value="InterPro"/>
</dbReference>
<dbReference type="EMBL" id="MT631169">
    <property type="protein sequence ID" value="QNO46139.1"/>
    <property type="molecule type" value="Genomic_DNA"/>
</dbReference>
<dbReference type="Gene3D" id="3.40.50.150">
    <property type="entry name" value="Vaccinia Virus protein VP39"/>
    <property type="match status" value="1"/>
</dbReference>
<dbReference type="GO" id="GO:0030418">
    <property type="term" value="P:nicotianamine biosynthetic process"/>
    <property type="evidence" value="ECO:0007669"/>
    <property type="project" value="InterPro"/>
</dbReference>
<dbReference type="AlphaFoldDB" id="A0A7G9YDQ5"/>
<name>A0A7G9YDQ5_9EURY</name>
<proteinExistence type="predicted"/>
<evidence type="ECO:0000256" key="1">
    <source>
        <dbReference type="ARBA" id="ARBA00022679"/>
    </source>
</evidence>
<dbReference type="InterPro" id="IPR029063">
    <property type="entry name" value="SAM-dependent_MTases_sf"/>
</dbReference>
<dbReference type="InterPro" id="IPR004298">
    <property type="entry name" value="Nicotian_synth"/>
</dbReference>
<reference evidence="3" key="1">
    <citation type="submission" date="2020-06" db="EMBL/GenBank/DDBJ databases">
        <title>Unique genomic features of the anaerobic methanotrophic archaea.</title>
        <authorList>
            <person name="Chadwick G.L."/>
            <person name="Skennerton C.T."/>
            <person name="Laso-Perez R."/>
            <person name="Leu A.O."/>
            <person name="Speth D.R."/>
            <person name="Yu H."/>
            <person name="Morgan-Lang C."/>
            <person name="Hatzenpichler R."/>
            <person name="Goudeau D."/>
            <person name="Malmstrom R."/>
            <person name="Brazelton W.J."/>
            <person name="Woyke T."/>
            <person name="Hallam S.J."/>
            <person name="Tyson G.W."/>
            <person name="Wegener G."/>
            <person name="Boetius A."/>
            <person name="Orphan V."/>
        </authorList>
    </citation>
    <scope>NUCLEOTIDE SEQUENCE</scope>
</reference>
<accession>A0A7G9YDQ5</accession>
<evidence type="ECO:0000313" key="3">
    <source>
        <dbReference type="EMBL" id="QNO46139.1"/>
    </source>
</evidence>